<dbReference type="GO" id="GO:0006508">
    <property type="term" value="P:proteolysis"/>
    <property type="evidence" value="ECO:0007669"/>
    <property type="project" value="InterPro"/>
</dbReference>
<evidence type="ECO:0000313" key="3">
    <source>
        <dbReference type="EMBL" id="WNM23843.1"/>
    </source>
</evidence>
<sequence length="289" mass="30815">MRTYVNVRAQAPQGDASAAAARGHRRSRRLRRLRETQELKIRTTHRRRQTLTRGGVVAAFALAMLVYPIAGTVLPYASALGEIPGVVVGEAPSTAHALLGRGPQLIESSLAAPSVDEVASAMAVSDKYTVSQYLPDCDPSSVVSAQNGKLPSSELCEIPGGSLLRADAAVAFAEMNAAFKAKFGRDLCVGQGYRSLAEQYAVKSSRGYLAATPGKSVHGFGLAFDLCGGDDTGATKAWLNANAATWGWENPSWAKTSKWEPWHWEYEPATSAMDLYGSGYWDADGGTSD</sequence>
<dbReference type="EMBL" id="CP134879">
    <property type="protein sequence ID" value="WNM23843.1"/>
    <property type="molecule type" value="Genomic_DNA"/>
</dbReference>
<dbReference type="Proteomes" id="UP001304125">
    <property type="component" value="Chromosome"/>
</dbReference>
<name>A0AA96J8X3_9MICO</name>
<protein>
    <submittedName>
        <fullName evidence="4">M15 family metallopeptidase</fullName>
    </submittedName>
</protein>
<dbReference type="CDD" id="cd14814">
    <property type="entry name" value="Peptidase_M15"/>
    <property type="match status" value="1"/>
</dbReference>
<dbReference type="Gene3D" id="3.30.1380.10">
    <property type="match status" value="1"/>
</dbReference>
<evidence type="ECO:0000256" key="1">
    <source>
        <dbReference type="SAM" id="Phobius"/>
    </source>
</evidence>
<feature type="transmembrane region" description="Helical" evidence="1">
    <location>
        <begin position="50"/>
        <end position="70"/>
    </location>
</feature>
<keyword evidence="1" id="KW-1133">Transmembrane helix</keyword>
<evidence type="ECO:0000313" key="5">
    <source>
        <dbReference type="Proteomes" id="UP001304125"/>
    </source>
</evidence>
<keyword evidence="1" id="KW-0472">Membrane</keyword>
<gene>
    <name evidence="3" type="ORF">RN606_10810</name>
    <name evidence="4" type="ORF">RN607_10810</name>
</gene>
<accession>A0AA96J8X3</accession>
<accession>A0AA96F634</accession>
<dbReference type="EMBL" id="CP134880">
    <property type="protein sequence ID" value="WNM26682.1"/>
    <property type="molecule type" value="Genomic_DNA"/>
</dbReference>
<keyword evidence="5" id="KW-1185">Reference proteome</keyword>
<dbReference type="KEGG" id="dcp:RN607_10810"/>
<dbReference type="PANTHER" id="PTHR34385:SF1">
    <property type="entry name" value="PEPTIDOGLYCAN L-ALANYL-D-GLUTAMATE ENDOPEPTIDASE CWLK"/>
    <property type="match status" value="1"/>
</dbReference>
<reference evidence="4 5" key="1">
    <citation type="submission" date="2023-09" db="EMBL/GenBank/DDBJ databases">
        <title>Demequina sp. a novel bacteria isolated from Capsicum annuum.</title>
        <authorList>
            <person name="Humaira Z."/>
            <person name="Lee J."/>
            <person name="Cho D."/>
        </authorList>
    </citation>
    <scope>NUCLEOTIDE SEQUENCE</scope>
    <source>
        <strain evidence="3 5">OYTSA14</strain>
        <strain evidence="4">PMTSA13</strain>
    </source>
</reference>
<evidence type="ECO:0000259" key="2">
    <source>
        <dbReference type="Pfam" id="PF02557"/>
    </source>
</evidence>
<organism evidence="4">
    <name type="scientific">Demequina capsici</name>
    <dbReference type="NCBI Taxonomy" id="3075620"/>
    <lineage>
        <taxon>Bacteria</taxon>
        <taxon>Bacillati</taxon>
        <taxon>Actinomycetota</taxon>
        <taxon>Actinomycetes</taxon>
        <taxon>Micrococcales</taxon>
        <taxon>Demequinaceae</taxon>
        <taxon>Demequina</taxon>
    </lineage>
</organism>
<dbReference type="Proteomes" id="UP001303408">
    <property type="component" value="Chromosome"/>
</dbReference>
<feature type="domain" description="D-alanyl-D-alanine carboxypeptidase-like core" evidence="2">
    <location>
        <begin position="163"/>
        <end position="268"/>
    </location>
</feature>
<evidence type="ECO:0000313" key="4">
    <source>
        <dbReference type="EMBL" id="WNM26682.1"/>
    </source>
</evidence>
<dbReference type="InterPro" id="IPR003709">
    <property type="entry name" value="VanY-like_core_dom"/>
</dbReference>
<dbReference type="Pfam" id="PF02557">
    <property type="entry name" value="VanY"/>
    <property type="match status" value="1"/>
</dbReference>
<dbReference type="InterPro" id="IPR052179">
    <property type="entry name" value="DD-CPase-like"/>
</dbReference>
<dbReference type="InterPro" id="IPR009045">
    <property type="entry name" value="Zn_M74/Hedgehog-like"/>
</dbReference>
<proteinExistence type="predicted"/>
<dbReference type="GO" id="GO:0008233">
    <property type="term" value="F:peptidase activity"/>
    <property type="evidence" value="ECO:0007669"/>
    <property type="project" value="InterPro"/>
</dbReference>
<dbReference type="AlphaFoldDB" id="A0AA96J8X3"/>
<keyword evidence="1" id="KW-0812">Transmembrane</keyword>
<dbReference type="SUPFAM" id="SSF55166">
    <property type="entry name" value="Hedgehog/DD-peptidase"/>
    <property type="match status" value="1"/>
</dbReference>
<dbReference type="PANTHER" id="PTHR34385">
    <property type="entry name" value="D-ALANYL-D-ALANINE CARBOXYPEPTIDASE"/>
    <property type="match status" value="1"/>
</dbReference>
<dbReference type="RefSeq" id="WP_313497064.1">
    <property type="nucleotide sequence ID" value="NZ_CP134879.1"/>
</dbReference>